<dbReference type="Pfam" id="PF01323">
    <property type="entry name" value="DSBA"/>
    <property type="match status" value="1"/>
</dbReference>
<dbReference type="GO" id="GO:0005777">
    <property type="term" value="C:peroxisome"/>
    <property type="evidence" value="ECO:0007669"/>
    <property type="project" value="TreeGrafter"/>
</dbReference>
<evidence type="ECO:0000256" key="2">
    <source>
        <dbReference type="ARBA" id="ARBA00022679"/>
    </source>
</evidence>
<keyword evidence="2 4" id="KW-0808">Transferase</keyword>
<dbReference type="STRING" id="1408157.A0A1J7IXT9"/>
<dbReference type="InterPro" id="IPR014440">
    <property type="entry name" value="HCCAis_GSTk"/>
</dbReference>
<evidence type="ECO:0000256" key="3">
    <source>
        <dbReference type="ARBA" id="ARBA00047960"/>
    </source>
</evidence>
<comment type="catalytic activity">
    <reaction evidence="3 4">
        <text>RX + glutathione = an S-substituted glutathione + a halide anion + H(+)</text>
        <dbReference type="Rhea" id="RHEA:16437"/>
        <dbReference type="ChEBI" id="CHEBI:15378"/>
        <dbReference type="ChEBI" id="CHEBI:16042"/>
        <dbReference type="ChEBI" id="CHEBI:17792"/>
        <dbReference type="ChEBI" id="CHEBI:57925"/>
        <dbReference type="ChEBI" id="CHEBI:90779"/>
        <dbReference type="EC" id="2.5.1.18"/>
    </reaction>
</comment>
<dbReference type="GO" id="GO:0006749">
    <property type="term" value="P:glutathione metabolic process"/>
    <property type="evidence" value="ECO:0007669"/>
    <property type="project" value="TreeGrafter"/>
</dbReference>
<dbReference type="PIRSF" id="PIRSF006386">
    <property type="entry name" value="HCCAis_GSTk"/>
    <property type="match status" value="1"/>
</dbReference>
<dbReference type="GO" id="GO:0005739">
    <property type="term" value="C:mitochondrion"/>
    <property type="evidence" value="ECO:0007669"/>
    <property type="project" value="TreeGrafter"/>
</dbReference>
<sequence>MAPPKITLFVDTVSPFAYEAYHILRNDPTFKTCEITYVPIFLGGLMKACNNTAPILIKNKDKWINVERLRWARTFSVPICDEMPPNFPPLTLQVMRALCAIQHGDGQSQERLVRSLDALFHHYWVKQIPTHEPETLKRLLGEVLGTHEAEKVLSDAATVGKKKLVENTDRAFAEGAFGLPWMTCVNSQGETEGFWGVDHLGQVVRFLGLERPKHGGWKSVL</sequence>
<dbReference type="InterPro" id="IPR051924">
    <property type="entry name" value="GST_Kappa/NadH"/>
</dbReference>
<evidence type="ECO:0000313" key="8">
    <source>
        <dbReference type="Proteomes" id="UP000182658"/>
    </source>
</evidence>
<dbReference type="InterPro" id="IPR036249">
    <property type="entry name" value="Thioredoxin-like_sf"/>
</dbReference>
<keyword evidence="8" id="KW-1185">Reference proteome</keyword>
<evidence type="ECO:0000256" key="5">
    <source>
        <dbReference type="PIRSR" id="PIRSR006386-1"/>
    </source>
</evidence>
<gene>
    <name evidence="7" type="ORF">CONLIGDRAFT_635668</name>
</gene>
<evidence type="ECO:0000256" key="1">
    <source>
        <dbReference type="ARBA" id="ARBA00006494"/>
    </source>
</evidence>
<evidence type="ECO:0000313" key="7">
    <source>
        <dbReference type="EMBL" id="OIW25889.1"/>
    </source>
</evidence>
<dbReference type="PANTHER" id="PTHR42943">
    <property type="entry name" value="GLUTATHIONE S-TRANSFERASE KAPPA"/>
    <property type="match status" value="1"/>
</dbReference>
<dbReference type="GO" id="GO:0004364">
    <property type="term" value="F:glutathione transferase activity"/>
    <property type="evidence" value="ECO:0007669"/>
    <property type="project" value="UniProtKB-UniRule"/>
</dbReference>
<dbReference type="FunFam" id="3.40.30.10:FF:000096">
    <property type="entry name" value="Glutathione S-transferase kappa"/>
    <property type="match status" value="1"/>
</dbReference>
<proteinExistence type="inferred from homology"/>
<dbReference type="GO" id="GO:0004602">
    <property type="term" value="F:glutathione peroxidase activity"/>
    <property type="evidence" value="ECO:0007669"/>
    <property type="project" value="TreeGrafter"/>
</dbReference>
<dbReference type="InParanoid" id="A0A1J7IXT9"/>
<dbReference type="PANTHER" id="PTHR42943:SF2">
    <property type="entry name" value="GLUTATHIONE S-TRANSFERASE KAPPA 1"/>
    <property type="match status" value="1"/>
</dbReference>
<dbReference type="Gene3D" id="3.40.30.10">
    <property type="entry name" value="Glutaredoxin"/>
    <property type="match status" value="1"/>
</dbReference>
<dbReference type="EMBL" id="KV875101">
    <property type="protein sequence ID" value="OIW25889.1"/>
    <property type="molecule type" value="Genomic_DNA"/>
</dbReference>
<evidence type="ECO:0000259" key="6">
    <source>
        <dbReference type="Pfam" id="PF01323"/>
    </source>
</evidence>
<evidence type="ECO:0000256" key="4">
    <source>
        <dbReference type="PIRNR" id="PIRNR006386"/>
    </source>
</evidence>
<dbReference type="OrthoDB" id="4664297at2759"/>
<keyword evidence="7" id="KW-0413">Isomerase</keyword>
<dbReference type="InterPro" id="IPR001853">
    <property type="entry name" value="DSBA-like_thioredoxin_dom"/>
</dbReference>
<accession>A0A1J7IXT9</accession>
<feature type="domain" description="DSBA-like thioredoxin" evidence="6">
    <location>
        <begin position="6"/>
        <end position="205"/>
    </location>
</feature>
<dbReference type="AlphaFoldDB" id="A0A1J7IXT9"/>
<organism evidence="7 8">
    <name type="scientific">Coniochaeta ligniaria NRRL 30616</name>
    <dbReference type="NCBI Taxonomy" id="1408157"/>
    <lineage>
        <taxon>Eukaryota</taxon>
        <taxon>Fungi</taxon>
        <taxon>Dikarya</taxon>
        <taxon>Ascomycota</taxon>
        <taxon>Pezizomycotina</taxon>
        <taxon>Sordariomycetes</taxon>
        <taxon>Sordariomycetidae</taxon>
        <taxon>Coniochaetales</taxon>
        <taxon>Coniochaetaceae</taxon>
        <taxon>Coniochaeta</taxon>
    </lineage>
</organism>
<dbReference type="GO" id="GO:0016853">
    <property type="term" value="F:isomerase activity"/>
    <property type="evidence" value="ECO:0007669"/>
    <property type="project" value="UniProtKB-KW"/>
</dbReference>
<reference evidence="7 8" key="1">
    <citation type="submission" date="2016-10" db="EMBL/GenBank/DDBJ databases">
        <title>Draft genome sequence of Coniochaeta ligniaria NRRL30616, a lignocellulolytic fungus for bioabatement of inhibitors in plant biomass hydrolysates.</title>
        <authorList>
            <consortium name="DOE Joint Genome Institute"/>
            <person name="Jimenez D.J."/>
            <person name="Hector R.E."/>
            <person name="Riley R."/>
            <person name="Sun H."/>
            <person name="Grigoriev I.V."/>
            <person name="Van Elsas J.D."/>
            <person name="Nichols N.N."/>
        </authorList>
    </citation>
    <scope>NUCLEOTIDE SEQUENCE [LARGE SCALE GENOMIC DNA]</scope>
    <source>
        <strain evidence="7 8">NRRL 30616</strain>
    </source>
</reference>
<feature type="active site" description="Nucleophile" evidence="5">
    <location>
        <position position="14"/>
    </location>
</feature>
<comment type="similarity">
    <text evidence="1 4">Belongs to the GST superfamily. Kappa family.</text>
</comment>
<name>A0A1J7IXT9_9PEZI</name>
<dbReference type="EC" id="2.5.1.18" evidence="4"/>
<protein>
    <recommendedName>
        <fullName evidence="4">Glutathione S-transferase kappa</fullName>
        <ecNumber evidence="4">2.5.1.18</ecNumber>
    </recommendedName>
</protein>
<dbReference type="Proteomes" id="UP000182658">
    <property type="component" value="Unassembled WGS sequence"/>
</dbReference>
<dbReference type="SUPFAM" id="SSF52833">
    <property type="entry name" value="Thioredoxin-like"/>
    <property type="match status" value="1"/>
</dbReference>